<dbReference type="Proteomes" id="UP000199470">
    <property type="component" value="Unassembled WGS sequence"/>
</dbReference>
<dbReference type="PANTHER" id="PTHR35585">
    <property type="entry name" value="HHE DOMAIN PROTEIN (AFU_ORTHOLOGUE AFUA_4G00730)"/>
    <property type="match status" value="1"/>
</dbReference>
<feature type="region of interest" description="Disordered" evidence="1">
    <location>
        <begin position="142"/>
        <end position="187"/>
    </location>
</feature>
<dbReference type="CDD" id="cd12108">
    <property type="entry name" value="Hr-like"/>
    <property type="match status" value="1"/>
</dbReference>
<evidence type="ECO:0000256" key="1">
    <source>
        <dbReference type="SAM" id="MobiDB-lite"/>
    </source>
</evidence>
<dbReference type="PANTHER" id="PTHR35585:SF1">
    <property type="entry name" value="HHE DOMAIN PROTEIN (AFU_ORTHOLOGUE AFUA_4G00730)"/>
    <property type="match status" value="1"/>
</dbReference>
<evidence type="ECO:0000313" key="3">
    <source>
        <dbReference type="EMBL" id="SFM15131.1"/>
    </source>
</evidence>
<dbReference type="EMBL" id="FOTW01000013">
    <property type="protein sequence ID" value="SFM15131.1"/>
    <property type="molecule type" value="Genomic_DNA"/>
</dbReference>
<reference evidence="3 4" key="1">
    <citation type="submission" date="2016-10" db="EMBL/GenBank/DDBJ databases">
        <authorList>
            <person name="de Groot N.N."/>
        </authorList>
    </citation>
    <scope>NUCLEOTIDE SEQUENCE [LARGE SCALE GENOMIC DNA]</scope>
    <source>
        <strain evidence="3 4">ATCC 43154</strain>
    </source>
</reference>
<evidence type="ECO:0000313" key="4">
    <source>
        <dbReference type="Proteomes" id="UP000199470"/>
    </source>
</evidence>
<gene>
    <name evidence="3" type="ORF">SAMN02982985_02986</name>
</gene>
<name>A0A1I4NI42_9BURK</name>
<feature type="compositionally biased region" description="Basic and acidic residues" evidence="1">
    <location>
        <begin position="143"/>
        <end position="156"/>
    </location>
</feature>
<feature type="domain" description="Hemerythrin-like" evidence="2">
    <location>
        <begin position="15"/>
        <end position="135"/>
    </location>
</feature>
<dbReference type="Gene3D" id="1.20.120.520">
    <property type="entry name" value="nmb1532 protein domain like"/>
    <property type="match status" value="1"/>
</dbReference>
<dbReference type="AlphaFoldDB" id="A0A1I4NI42"/>
<dbReference type="OrthoDB" id="5512987at2"/>
<protein>
    <submittedName>
        <fullName evidence="3">Hemerythrin HHE cation binding domain-containing protein</fullName>
    </submittedName>
</protein>
<dbReference type="RefSeq" id="WP_093388475.1">
    <property type="nucleotide sequence ID" value="NZ_FOTW01000013.1"/>
</dbReference>
<accession>A0A1I4NI42</accession>
<sequence length="187" mass="20605">MSQQHPPTPYSASDAIAMLLADHQKVRQLFREFDQIRAQRDEADLKAELVEQLCEQITVHSKLEQEIFYPALRAAIGDDELMDEAEAAHASVSDLIHQIEALEPDDEQVDATVTVLREQLEQHLSDEESNLFPKARQAGLDLDTLHGEMADLKQELEGDSGPRPAPGSGGRRSGRSGQAGGDKPSRS</sequence>
<keyword evidence="4" id="KW-1185">Reference proteome</keyword>
<dbReference type="STRING" id="758825.SAMN02982985_02986"/>
<proteinExistence type="predicted"/>
<dbReference type="Pfam" id="PF01814">
    <property type="entry name" value="Hemerythrin"/>
    <property type="match status" value="1"/>
</dbReference>
<evidence type="ECO:0000259" key="2">
    <source>
        <dbReference type="Pfam" id="PF01814"/>
    </source>
</evidence>
<organism evidence="3 4">
    <name type="scientific">Rugamonas rubra</name>
    <dbReference type="NCBI Taxonomy" id="758825"/>
    <lineage>
        <taxon>Bacteria</taxon>
        <taxon>Pseudomonadati</taxon>
        <taxon>Pseudomonadota</taxon>
        <taxon>Betaproteobacteria</taxon>
        <taxon>Burkholderiales</taxon>
        <taxon>Oxalobacteraceae</taxon>
        <taxon>Telluria group</taxon>
        <taxon>Rugamonas</taxon>
    </lineage>
</organism>
<dbReference type="InterPro" id="IPR012312">
    <property type="entry name" value="Hemerythrin-like"/>
</dbReference>